<organism evidence="1 2">
    <name type="scientific">Steccherinum ochraceum</name>
    <dbReference type="NCBI Taxonomy" id="92696"/>
    <lineage>
        <taxon>Eukaryota</taxon>
        <taxon>Fungi</taxon>
        <taxon>Dikarya</taxon>
        <taxon>Basidiomycota</taxon>
        <taxon>Agaricomycotina</taxon>
        <taxon>Agaricomycetes</taxon>
        <taxon>Polyporales</taxon>
        <taxon>Steccherinaceae</taxon>
        <taxon>Steccherinum</taxon>
    </lineage>
</organism>
<accession>A0A4R0RFR4</accession>
<evidence type="ECO:0000313" key="1">
    <source>
        <dbReference type="EMBL" id="TCD66112.1"/>
    </source>
</evidence>
<dbReference type="Proteomes" id="UP000292702">
    <property type="component" value="Unassembled WGS sequence"/>
</dbReference>
<proteinExistence type="predicted"/>
<protein>
    <submittedName>
        <fullName evidence="1">Uncharacterized protein</fullName>
    </submittedName>
</protein>
<reference evidence="1 2" key="1">
    <citation type="submission" date="2018-11" db="EMBL/GenBank/DDBJ databases">
        <title>Genome assembly of Steccherinum ochraceum LE-BIN_3174, the white-rot fungus of the Steccherinaceae family (The Residual Polyporoid clade, Polyporales, Basidiomycota).</title>
        <authorList>
            <person name="Fedorova T.V."/>
            <person name="Glazunova O.A."/>
            <person name="Landesman E.O."/>
            <person name="Moiseenko K.V."/>
            <person name="Psurtseva N.V."/>
            <person name="Savinova O.S."/>
            <person name="Shakhova N.V."/>
            <person name="Tyazhelova T.V."/>
            <person name="Vasina D.V."/>
        </authorList>
    </citation>
    <scope>NUCLEOTIDE SEQUENCE [LARGE SCALE GENOMIC DNA]</scope>
    <source>
        <strain evidence="1 2">LE-BIN_3174</strain>
    </source>
</reference>
<dbReference type="EMBL" id="RWJN01000149">
    <property type="protein sequence ID" value="TCD66112.1"/>
    <property type="molecule type" value="Genomic_DNA"/>
</dbReference>
<gene>
    <name evidence="1" type="ORF">EIP91_001764</name>
</gene>
<keyword evidence="2" id="KW-1185">Reference proteome</keyword>
<dbReference type="AlphaFoldDB" id="A0A4R0RFR4"/>
<name>A0A4R0RFR4_9APHY</name>
<evidence type="ECO:0000313" key="2">
    <source>
        <dbReference type="Proteomes" id="UP000292702"/>
    </source>
</evidence>
<comment type="caution">
    <text evidence="1">The sequence shown here is derived from an EMBL/GenBank/DDBJ whole genome shotgun (WGS) entry which is preliminary data.</text>
</comment>
<sequence length="447" mass="50292">MATPQLPVELFGAIMEWLFLDTDSKHHLWACSLASRTLRGAAQRYLLQTIFVDLSDSKRDLHAFQDLPDVSSFLIHVRELCIRQLGANGHLDPALLAHILPQLPGLRKLVIHDSRVSSIGHYPLVPTVTQGGKVHCNLAEVEFGFTRDSNLLGVLELLALFEKIDKLAVGALPELPDDDLPMIRAVERQSYAPPAPYDAYQLKMEVKQLEISQAICYANQAAPIFLLQAILLTPTVGRLTTIAIHLERYQQVAELGQVLRMCSSSIECCKLDVRYLQYYVGIPAEPCIHASEWRKLNLHDCKSLNLLVLRGYLDPYPSGPHHRANFAACKMFLDILDSADLSTLGHAQLDLLLYGGHSADLLAATMFEEAIYSLDCDRLCQLLSRWDALQFLYFVLRYRPGDLRGEELVDVVADHLAGACEEWFDEGKIEVEGRHLEEWMDSEPEPQ</sequence>